<dbReference type="EMBL" id="CACRUV010000006">
    <property type="protein sequence ID" value="VYT73649.1"/>
    <property type="molecule type" value="Genomic_DNA"/>
</dbReference>
<accession>A0A6N2Z301</accession>
<gene>
    <name evidence="1" type="ORF">PMLFYP103_00441</name>
</gene>
<evidence type="ECO:0000313" key="1">
    <source>
        <dbReference type="EMBL" id="VYT73649.1"/>
    </source>
</evidence>
<protein>
    <submittedName>
        <fullName evidence="1">Uncharacterized protein</fullName>
    </submittedName>
</protein>
<proteinExistence type="predicted"/>
<dbReference type="AlphaFoldDB" id="A0A6N2Z301"/>
<dbReference type="GeneID" id="49205560"/>
<organism evidence="1">
    <name type="scientific">Parabacteroides merdae</name>
    <dbReference type="NCBI Taxonomy" id="46503"/>
    <lineage>
        <taxon>Bacteria</taxon>
        <taxon>Pseudomonadati</taxon>
        <taxon>Bacteroidota</taxon>
        <taxon>Bacteroidia</taxon>
        <taxon>Bacteroidales</taxon>
        <taxon>Tannerellaceae</taxon>
        <taxon>Parabacteroides</taxon>
    </lineage>
</organism>
<reference evidence="1" key="1">
    <citation type="submission" date="2019-11" db="EMBL/GenBank/DDBJ databases">
        <authorList>
            <person name="Feng L."/>
        </authorList>
    </citation>
    <scope>NUCLEOTIDE SEQUENCE</scope>
    <source>
        <strain evidence="1">PmerdaeLFYP103</strain>
    </source>
</reference>
<dbReference type="RefSeq" id="WP_005634789.1">
    <property type="nucleotide sequence ID" value="NZ_BAABYG010000001.1"/>
</dbReference>
<sequence length="56" mass="6632">MKKIRKVLEFILALLNFLFHFKPVPDETPPISPESFPLPDYQDLEKRNEPLFETVC</sequence>
<name>A0A6N2Z301_9BACT</name>